<sequence>MIEEQKGFLQGLIDGPLIMRAALNASETSLINLEKTGLLNEEPFDLVVFGTFFNDFFIGVAAHFKSPLVIIDTHRPTILTDSVVGNPSEVLYVPTGMSADRQPLTFLGRVRNVLAHIAGSIFIKIYVRNMDGVYRHHFPEDKYPSLRDVYKNVSLILYPSHFSEGIIRPEVPTLIQIGGIQAKPKPDPLPKHLASILDGAAEHGVIFFSLGSNAKSSDRDPERMRKIFNVFSTLKQKVIWKWESGDYPGNASNIFYGAWLPQDDILAHPNLRLFVSHCGLGSVVESKFHGVPVLAIPLFGDQFSSAKAMVDEGFAVQVSYKDLTEESLRNAIKEVLGNPSYRERIQAFSKLYRDRPMAIRDLAAYWLEYVIRHRGAKHMQSPAVHMCAFQYYGLDVMAFLLAILFVLFKILSFCCRKVFCICKRQKQQKTKDE</sequence>
<name>A0A7R8UV48_HERIL</name>
<keyword evidence="4" id="KW-0812">Transmembrane</keyword>
<dbReference type="FunFam" id="3.40.50.2000:FF:000050">
    <property type="entry name" value="UDP-glucuronosyltransferase"/>
    <property type="match status" value="1"/>
</dbReference>
<reference evidence="5 6" key="1">
    <citation type="submission" date="2020-11" db="EMBL/GenBank/DDBJ databases">
        <authorList>
            <person name="Wallbank WR R."/>
            <person name="Pardo Diaz C."/>
            <person name="Kozak K."/>
            <person name="Martin S."/>
            <person name="Jiggins C."/>
            <person name="Moest M."/>
            <person name="Warren A I."/>
            <person name="Generalovic N T."/>
            <person name="Byers J.R.P. K."/>
            <person name="Montejo-Kovacevich G."/>
            <person name="Yen C E."/>
        </authorList>
    </citation>
    <scope>NUCLEOTIDE SEQUENCE [LARGE SCALE GENOMIC DNA]</scope>
</reference>
<keyword evidence="6" id="KW-1185">Reference proteome</keyword>
<protein>
    <recommendedName>
        <fullName evidence="7">UDP-glucuronosyltransferase</fullName>
    </recommendedName>
</protein>
<dbReference type="InParanoid" id="A0A7R8UV48"/>
<keyword evidence="2" id="KW-0328">Glycosyltransferase</keyword>
<proteinExistence type="inferred from homology"/>
<dbReference type="PANTHER" id="PTHR48043">
    <property type="entry name" value="EG:EG0003.4 PROTEIN-RELATED"/>
    <property type="match status" value="1"/>
</dbReference>
<dbReference type="GO" id="GO:0008194">
    <property type="term" value="F:UDP-glycosyltransferase activity"/>
    <property type="evidence" value="ECO:0007669"/>
    <property type="project" value="InterPro"/>
</dbReference>
<comment type="similarity">
    <text evidence="1">Belongs to the UDP-glycosyltransferase family.</text>
</comment>
<dbReference type="SUPFAM" id="SSF53756">
    <property type="entry name" value="UDP-Glycosyltransferase/glycogen phosphorylase"/>
    <property type="match status" value="1"/>
</dbReference>
<evidence type="ECO:0000256" key="4">
    <source>
        <dbReference type="SAM" id="Phobius"/>
    </source>
</evidence>
<dbReference type="Proteomes" id="UP000594454">
    <property type="component" value="Chromosome 4"/>
</dbReference>
<dbReference type="AlphaFoldDB" id="A0A7R8UV48"/>
<feature type="transmembrane region" description="Helical" evidence="4">
    <location>
        <begin position="389"/>
        <end position="408"/>
    </location>
</feature>
<evidence type="ECO:0008006" key="7">
    <source>
        <dbReference type="Google" id="ProtNLM"/>
    </source>
</evidence>
<gene>
    <name evidence="5" type="ORF">HERILL_LOCUS10211</name>
</gene>
<dbReference type="PANTHER" id="PTHR48043:SF159">
    <property type="entry name" value="EG:EG0003.4 PROTEIN-RELATED"/>
    <property type="match status" value="1"/>
</dbReference>
<dbReference type="InterPro" id="IPR002213">
    <property type="entry name" value="UDP_glucos_trans"/>
</dbReference>
<dbReference type="InterPro" id="IPR050271">
    <property type="entry name" value="UDP-glycosyltransferase"/>
</dbReference>
<organism evidence="5 6">
    <name type="scientific">Hermetia illucens</name>
    <name type="common">Black soldier fly</name>
    <dbReference type="NCBI Taxonomy" id="343691"/>
    <lineage>
        <taxon>Eukaryota</taxon>
        <taxon>Metazoa</taxon>
        <taxon>Ecdysozoa</taxon>
        <taxon>Arthropoda</taxon>
        <taxon>Hexapoda</taxon>
        <taxon>Insecta</taxon>
        <taxon>Pterygota</taxon>
        <taxon>Neoptera</taxon>
        <taxon>Endopterygota</taxon>
        <taxon>Diptera</taxon>
        <taxon>Brachycera</taxon>
        <taxon>Stratiomyomorpha</taxon>
        <taxon>Stratiomyidae</taxon>
        <taxon>Hermetiinae</taxon>
        <taxon>Hermetia</taxon>
    </lineage>
</organism>
<dbReference type="CDD" id="cd03784">
    <property type="entry name" value="GT1_Gtf-like"/>
    <property type="match status" value="1"/>
</dbReference>
<dbReference type="EMBL" id="LR899012">
    <property type="protein sequence ID" value="CAD7087507.1"/>
    <property type="molecule type" value="Genomic_DNA"/>
</dbReference>
<evidence type="ECO:0000313" key="6">
    <source>
        <dbReference type="Proteomes" id="UP000594454"/>
    </source>
</evidence>
<dbReference type="Gene3D" id="3.40.50.2000">
    <property type="entry name" value="Glycogen Phosphorylase B"/>
    <property type="match status" value="1"/>
</dbReference>
<keyword evidence="4" id="KW-1133">Transmembrane helix</keyword>
<evidence type="ECO:0000313" key="5">
    <source>
        <dbReference type="EMBL" id="CAD7087507.1"/>
    </source>
</evidence>
<evidence type="ECO:0000256" key="1">
    <source>
        <dbReference type="ARBA" id="ARBA00009995"/>
    </source>
</evidence>
<dbReference type="OrthoDB" id="5835829at2759"/>
<keyword evidence="3" id="KW-0808">Transferase</keyword>
<evidence type="ECO:0000256" key="2">
    <source>
        <dbReference type="ARBA" id="ARBA00022676"/>
    </source>
</evidence>
<dbReference type="Pfam" id="PF00201">
    <property type="entry name" value="UDPGT"/>
    <property type="match status" value="1"/>
</dbReference>
<keyword evidence="4" id="KW-0472">Membrane</keyword>
<accession>A0A7R8UV48</accession>
<evidence type="ECO:0000256" key="3">
    <source>
        <dbReference type="ARBA" id="ARBA00022679"/>
    </source>
</evidence>